<proteinExistence type="predicted"/>
<dbReference type="Pfam" id="PF01520">
    <property type="entry name" value="Amidase_3"/>
    <property type="match status" value="1"/>
</dbReference>
<dbReference type="SUPFAM" id="SSF53187">
    <property type="entry name" value="Zn-dependent exopeptidases"/>
    <property type="match status" value="1"/>
</dbReference>
<dbReference type="InterPro" id="IPR011990">
    <property type="entry name" value="TPR-like_helical_dom_sf"/>
</dbReference>
<dbReference type="GO" id="GO:0008745">
    <property type="term" value="F:N-acetylmuramoyl-L-alanine amidase activity"/>
    <property type="evidence" value="ECO:0007669"/>
    <property type="project" value="InterPro"/>
</dbReference>
<name>A0AAV3WXJ9_9LACT</name>
<dbReference type="PANTHER" id="PTHR30404">
    <property type="entry name" value="N-ACETYLMURAMOYL-L-ALANINE AMIDASE"/>
    <property type="match status" value="1"/>
</dbReference>
<dbReference type="CDD" id="cd02696">
    <property type="entry name" value="MurNAc-LAA"/>
    <property type="match status" value="1"/>
</dbReference>
<dbReference type="EMBL" id="BKBI01000006">
    <property type="protein sequence ID" value="GEQ35549.1"/>
    <property type="molecule type" value="Genomic_DNA"/>
</dbReference>
<gene>
    <name evidence="3" type="ORF">M132T_10570</name>
</gene>
<sequence length="394" mass="43593">MPYSSTLYKQTINANTASEAWSKALEFKGYYPKDSRLSIAVNNAANRIFSMGQSSHRLGDFNTAMTYYKMLLIENKVDSQLRNVVSRYNVLAENGSKLLTVSGYVSNSKKASTASKSWNIALEGKLVFPNSSNINNAVEDAAQRLLKLARSYQRSGNKSGALTYYNMIINENAVLNDTKDLAHMYSKQLLSNFIPTVYIDPGHGGSDPGAQSSNVTEASLNLSTANYLKNYLESKGYNVVMSRNSNNFLSLAERAQEANELKVDAFVSIHYNAMGIPNSTASGIETYIYHRVASGFGQENNRDNFNTDNSRINESLLLADKTHANLISSTGLYNRGVKGNNFHVVRETNIPAVLYELGFMDNATELAKIRTSQYQKTAAQAIGKGIVQYFNQLK</sequence>
<evidence type="ECO:0000313" key="3">
    <source>
        <dbReference type="EMBL" id="GEQ35549.1"/>
    </source>
</evidence>
<reference evidence="3" key="1">
    <citation type="submission" date="2019-08" db="EMBL/GenBank/DDBJ databases">
        <title>Marinilactibacillus psychrotolerans M13-2T whole genome sequencing project.</title>
        <authorList>
            <person name="Ishikawa M."/>
            <person name="Suzuki T."/>
            <person name="Matsutani M."/>
        </authorList>
    </citation>
    <scope>NUCLEOTIDE SEQUENCE</scope>
    <source>
        <strain evidence="3">M13-2T</strain>
    </source>
</reference>
<dbReference type="Gene3D" id="3.40.630.40">
    <property type="entry name" value="Zn-dependent exopeptidases"/>
    <property type="match status" value="1"/>
</dbReference>
<dbReference type="Gene3D" id="1.25.40.10">
    <property type="entry name" value="Tetratricopeptide repeat domain"/>
    <property type="match status" value="1"/>
</dbReference>
<keyword evidence="1" id="KW-0378">Hydrolase</keyword>
<evidence type="ECO:0000256" key="1">
    <source>
        <dbReference type="ARBA" id="ARBA00022801"/>
    </source>
</evidence>
<dbReference type="InterPro" id="IPR019734">
    <property type="entry name" value="TPR_rpt"/>
</dbReference>
<comment type="caution">
    <text evidence="3">The sequence shown here is derived from an EMBL/GenBank/DDBJ whole genome shotgun (WGS) entry which is preliminary data.</text>
</comment>
<protein>
    <recommendedName>
        <fullName evidence="2">MurNAc-LAA domain-containing protein</fullName>
    </recommendedName>
</protein>
<dbReference type="GO" id="GO:0030288">
    <property type="term" value="C:outer membrane-bounded periplasmic space"/>
    <property type="evidence" value="ECO:0007669"/>
    <property type="project" value="TreeGrafter"/>
</dbReference>
<dbReference type="SMART" id="SM00646">
    <property type="entry name" value="Ami_3"/>
    <property type="match status" value="1"/>
</dbReference>
<feature type="domain" description="MurNAc-LAA" evidence="2">
    <location>
        <begin position="255"/>
        <end position="387"/>
    </location>
</feature>
<evidence type="ECO:0000313" key="4">
    <source>
        <dbReference type="Proteomes" id="UP000887127"/>
    </source>
</evidence>
<dbReference type="Pfam" id="PF13174">
    <property type="entry name" value="TPR_6"/>
    <property type="match status" value="1"/>
</dbReference>
<evidence type="ECO:0000259" key="2">
    <source>
        <dbReference type="SMART" id="SM00646"/>
    </source>
</evidence>
<dbReference type="InterPro" id="IPR002508">
    <property type="entry name" value="MurNAc-LAA_cat"/>
</dbReference>
<accession>A0AAV3WXJ9</accession>
<dbReference type="GO" id="GO:0009253">
    <property type="term" value="P:peptidoglycan catabolic process"/>
    <property type="evidence" value="ECO:0007669"/>
    <property type="project" value="InterPro"/>
</dbReference>
<dbReference type="AlphaFoldDB" id="A0AAV3WXJ9"/>
<organism evidence="3 4">
    <name type="scientific">Marinilactibacillus psychrotolerans</name>
    <dbReference type="NCBI Taxonomy" id="191770"/>
    <lineage>
        <taxon>Bacteria</taxon>
        <taxon>Bacillati</taxon>
        <taxon>Bacillota</taxon>
        <taxon>Bacilli</taxon>
        <taxon>Lactobacillales</taxon>
        <taxon>Carnobacteriaceae</taxon>
        <taxon>Marinilactibacillus</taxon>
    </lineage>
</organism>
<dbReference type="PANTHER" id="PTHR30404:SF0">
    <property type="entry name" value="N-ACETYLMURAMOYL-L-ALANINE AMIDASE AMIC"/>
    <property type="match status" value="1"/>
</dbReference>
<dbReference type="Proteomes" id="UP000887127">
    <property type="component" value="Unassembled WGS sequence"/>
</dbReference>
<dbReference type="InterPro" id="IPR050695">
    <property type="entry name" value="N-acetylmuramoyl_amidase_3"/>
</dbReference>